<sequence>MAMTLAKITPMGLHLSLRKVYIGDGFKNGGMGDDFGVLVKVGRGAGSWQYESLEKYKIIAEPLGLAPYKNSRDFSHAVNKEARTPPATSLHHSFNNWNPNLNPPILIPLIPVSLSRLAETRAVGTEQHIASMRTVQFIVLHQKVQNHDGICDHHYSLSFHLKIRARHRYRICTVYGYRDTVPYPYRVKIFGTSIRHVKNQVLSIFVTSSYYTNKFGNTFSR</sequence>
<organism evidence="1 2">
    <name type="scientific">Dendrothele bispora (strain CBS 962.96)</name>
    <dbReference type="NCBI Taxonomy" id="1314807"/>
    <lineage>
        <taxon>Eukaryota</taxon>
        <taxon>Fungi</taxon>
        <taxon>Dikarya</taxon>
        <taxon>Basidiomycota</taxon>
        <taxon>Agaricomycotina</taxon>
        <taxon>Agaricomycetes</taxon>
        <taxon>Agaricomycetidae</taxon>
        <taxon>Agaricales</taxon>
        <taxon>Agaricales incertae sedis</taxon>
        <taxon>Dendrothele</taxon>
    </lineage>
</organism>
<dbReference type="EMBL" id="ML179570">
    <property type="protein sequence ID" value="THU84992.1"/>
    <property type="molecule type" value="Genomic_DNA"/>
</dbReference>
<dbReference type="AlphaFoldDB" id="A0A4S8L8E6"/>
<keyword evidence="2" id="KW-1185">Reference proteome</keyword>
<proteinExistence type="predicted"/>
<gene>
    <name evidence="1" type="ORF">K435DRAFT_806255</name>
</gene>
<evidence type="ECO:0000313" key="2">
    <source>
        <dbReference type="Proteomes" id="UP000297245"/>
    </source>
</evidence>
<protein>
    <submittedName>
        <fullName evidence="1">Uncharacterized protein</fullName>
    </submittedName>
</protein>
<dbReference type="Proteomes" id="UP000297245">
    <property type="component" value="Unassembled WGS sequence"/>
</dbReference>
<accession>A0A4S8L8E6</accession>
<reference evidence="1 2" key="1">
    <citation type="journal article" date="2019" name="Nat. Ecol. Evol.">
        <title>Megaphylogeny resolves global patterns of mushroom evolution.</title>
        <authorList>
            <person name="Varga T."/>
            <person name="Krizsan K."/>
            <person name="Foldi C."/>
            <person name="Dima B."/>
            <person name="Sanchez-Garcia M."/>
            <person name="Sanchez-Ramirez S."/>
            <person name="Szollosi G.J."/>
            <person name="Szarkandi J.G."/>
            <person name="Papp V."/>
            <person name="Albert L."/>
            <person name="Andreopoulos W."/>
            <person name="Angelini C."/>
            <person name="Antonin V."/>
            <person name="Barry K.W."/>
            <person name="Bougher N.L."/>
            <person name="Buchanan P."/>
            <person name="Buyck B."/>
            <person name="Bense V."/>
            <person name="Catcheside P."/>
            <person name="Chovatia M."/>
            <person name="Cooper J."/>
            <person name="Damon W."/>
            <person name="Desjardin D."/>
            <person name="Finy P."/>
            <person name="Geml J."/>
            <person name="Haridas S."/>
            <person name="Hughes K."/>
            <person name="Justo A."/>
            <person name="Karasinski D."/>
            <person name="Kautmanova I."/>
            <person name="Kiss B."/>
            <person name="Kocsube S."/>
            <person name="Kotiranta H."/>
            <person name="LaButti K.M."/>
            <person name="Lechner B.E."/>
            <person name="Liimatainen K."/>
            <person name="Lipzen A."/>
            <person name="Lukacs Z."/>
            <person name="Mihaltcheva S."/>
            <person name="Morgado L.N."/>
            <person name="Niskanen T."/>
            <person name="Noordeloos M.E."/>
            <person name="Ohm R.A."/>
            <person name="Ortiz-Santana B."/>
            <person name="Ovrebo C."/>
            <person name="Racz N."/>
            <person name="Riley R."/>
            <person name="Savchenko A."/>
            <person name="Shiryaev A."/>
            <person name="Soop K."/>
            <person name="Spirin V."/>
            <person name="Szebenyi C."/>
            <person name="Tomsovsky M."/>
            <person name="Tulloss R.E."/>
            <person name="Uehling J."/>
            <person name="Grigoriev I.V."/>
            <person name="Vagvolgyi C."/>
            <person name="Papp T."/>
            <person name="Martin F.M."/>
            <person name="Miettinen O."/>
            <person name="Hibbett D.S."/>
            <person name="Nagy L.G."/>
        </authorList>
    </citation>
    <scope>NUCLEOTIDE SEQUENCE [LARGE SCALE GENOMIC DNA]</scope>
    <source>
        <strain evidence="1 2">CBS 962.96</strain>
    </source>
</reference>
<evidence type="ECO:0000313" key="1">
    <source>
        <dbReference type="EMBL" id="THU84992.1"/>
    </source>
</evidence>
<name>A0A4S8L8E6_DENBC</name>